<accession>A0A853IK60</accession>
<dbReference type="EMBL" id="JACCKX010000001">
    <property type="protein sequence ID" value="NZA00682.1"/>
    <property type="molecule type" value="Genomic_DNA"/>
</dbReference>
<reference evidence="1 2" key="1">
    <citation type="submission" date="2020-07" db="EMBL/GenBank/DDBJ databases">
        <authorList>
            <person name="Maaloum M."/>
        </authorList>
    </citation>
    <scope>NUCLEOTIDE SEQUENCE [LARGE SCALE GENOMIC DNA]</scope>
    <source>
        <strain evidence="1 2">GCS-AN-3</strain>
    </source>
</reference>
<proteinExistence type="predicted"/>
<sequence length="294" mass="31851">MSTASIHSPLIKRARQEVVFLSSSLFDRCIGATIEALEDAERKSRAIGVRMELGEAWAALSKHRAELRGAFPARLDTAMALALDTARHAAVAPTRQILSEDDLALVEDAEVSRFVEASRLQQTVMPVVEESLALLDSLMSSALGLPVVRADLNPLRPDVACTAVMELLDTLPEPPEVRAHWVRHMARPLAQELKKLYESVNKLLAEQGVEEARYRLKLTEGGVLPPGTAGAAPLPVQDRVAALAVAAGVVAAGAVVRRPRAGHCPPRPSSCSSGARCSRAWTTWRRPGLRCRMR</sequence>
<gene>
    <name evidence="1" type="ORF">H0I39_00810</name>
</gene>
<dbReference type="Proteomes" id="UP000589716">
    <property type="component" value="Unassembled WGS sequence"/>
</dbReference>
<protein>
    <submittedName>
        <fullName evidence="1">DUF1631 family protein</fullName>
    </submittedName>
</protein>
<evidence type="ECO:0000313" key="2">
    <source>
        <dbReference type="Proteomes" id="UP000589716"/>
    </source>
</evidence>
<dbReference type="InterPro" id="IPR012434">
    <property type="entry name" value="DUF1631"/>
</dbReference>
<dbReference type="Pfam" id="PF07793">
    <property type="entry name" value="DUF1631"/>
    <property type="match status" value="1"/>
</dbReference>
<comment type="caution">
    <text evidence="1">The sequence shown here is derived from an EMBL/GenBank/DDBJ whole genome shotgun (WGS) entry which is preliminary data.</text>
</comment>
<dbReference type="RefSeq" id="WP_180549236.1">
    <property type="nucleotide sequence ID" value="NZ_JACCKX010000001.1"/>
</dbReference>
<name>A0A853IK60_9BURK</name>
<evidence type="ECO:0000313" key="1">
    <source>
        <dbReference type="EMBL" id="NZA00682.1"/>
    </source>
</evidence>
<organism evidence="1 2">
    <name type="scientific">Ottowia beijingensis</name>
    <dbReference type="NCBI Taxonomy" id="1207057"/>
    <lineage>
        <taxon>Bacteria</taxon>
        <taxon>Pseudomonadati</taxon>
        <taxon>Pseudomonadota</taxon>
        <taxon>Betaproteobacteria</taxon>
        <taxon>Burkholderiales</taxon>
        <taxon>Comamonadaceae</taxon>
        <taxon>Ottowia</taxon>
    </lineage>
</organism>
<dbReference type="AlphaFoldDB" id="A0A853IK60"/>
<keyword evidence="2" id="KW-1185">Reference proteome</keyword>